<organism evidence="6 7">
    <name type="scientific">Acinetobacter baylyi (strain ATCC 33305 / BD413 / ADP1)</name>
    <dbReference type="NCBI Taxonomy" id="62977"/>
    <lineage>
        <taxon>Bacteria</taxon>
        <taxon>Pseudomonadati</taxon>
        <taxon>Pseudomonadota</taxon>
        <taxon>Gammaproteobacteria</taxon>
        <taxon>Moraxellales</taxon>
        <taxon>Moraxellaceae</taxon>
        <taxon>Acinetobacter</taxon>
    </lineage>
</organism>
<name>Q6FAI8_ACIAD</name>
<dbReference type="AlphaFoldDB" id="Q6FAI8"/>
<dbReference type="PANTHER" id="PTHR33254">
    <property type="entry name" value="4-HYDROXY-4-METHYL-2-OXOGLUTARATE ALDOLASE 3-RELATED"/>
    <property type="match status" value="1"/>
</dbReference>
<evidence type="ECO:0000256" key="2">
    <source>
        <dbReference type="ARBA" id="ARBA00016549"/>
    </source>
</evidence>
<evidence type="ECO:0000313" key="7">
    <source>
        <dbReference type="Proteomes" id="UP000000430"/>
    </source>
</evidence>
<keyword evidence="6" id="KW-0808">Transferase</keyword>
<sequence>MQKYLNSGLCDYTDIATSTIGHVIDDGHLPQIHAMNRVHHVVGKVRTVVLHSINATNLRQALIESTPGEVLVIDARKLKHRACWGEQRHRAAIFHQLAAVVVLGAITDITAIRNMKVPVFAQSVSCLTTRKEGESIVDFDQTIQFEHSCIDSGDIMIGDADGVFILKEDQAKQLLPKFQALQQDEQQKHSQFFSQNLIDDYYHFPERI</sequence>
<dbReference type="PANTHER" id="PTHR33254:SF4">
    <property type="entry name" value="4-HYDROXY-4-METHYL-2-OXOGLUTARATE ALDOLASE 3-RELATED"/>
    <property type="match status" value="1"/>
</dbReference>
<evidence type="ECO:0000256" key="3">
    <source>
        <dbReference type="ARBA" id="ARBA00029596"/>
    </source>
</evidence>
<keyword evidence="5" id="KW-0479">Metal-binding</keyword>
<dbReference type="EMBL" id="CR543861">
    <property type="protein sequence ID" value="CAG68925.1"/>
    <property type="molecule type" value="Genomic_DNA"/>
</dbReference>
<dbReference type="RefSeq" id="WP_004927606.1">
    <property type="nucleotide sequence ID" value="NC_005966.1"/>
</dbReference>
<dbReference type="InterPro" id="IPR036704">
    <property type="entry name" value="RraA/RraA-like_sf"/>
</dbReference>
<accession>Q6FAI8</accession>
<evidence type="ECO:0000313" key="6">
    <source>
        <dbReference type="EMBL" id="CAG68925.1"/>
    </source>
</evidence>
<dbReference type="CDD" id="cd16841">
    <property type="entry name" value="RraA_family"/>
    <property type="match status" value="1"/>
</dbReference>
<dbReference type="GO" id="GO:0046872">
    <property type="term" value="F:metal ion binding"/>
    <property type="evidence" value="ECO:0007669"/>
    <property type="project" value="UniProtKB-KW"/>
</dbReference>
<keyword evidence="6" id="KW-0489">Methyltransferase</keyword>
<dbReference type="Gene3D" id="3.50.30.40">
    <property type="entry name" value="Ribonuclease E inhibitor RraA/RraA-like"/>
    <property type="match status" value="1"/>
</dbReference>
<dbReference type="InterPro" id="IPR005493">
    <property type="entry name" value="RraA/RraA-like"/>
</dbReference>
<dbReference type="GO" id="GO:0032259">
    <property type="term" value="P:methylation"/>
    <property type="evidence" value="ECO:0007669"/>
    <property type="project" value="UniProtKB-KW"/>
</dbReference>
<dbReference type="eggNOG" id="COG0684">
    <property type="taxonomic scope" value="Bacteria"/>
</dbReference>
<protein>
    <recommendedName>
        <fullName evidence="2">Putative 4-hydroxy-4-methyl-2-oxoglutarate aldolase</fullName>
    </recommendedName>
    <alternativeName>
        <fullName evidence="3">Regulator of ribonuclease activity homolog</fullName>
    </alternativeName>
    <alternativeName>
        <fullName evidence="4">RraA-like protein</fullName>
    </alternativeName>
</protein>
<evidence type="ECO:0000256" key="4">
    <source>
        <dbReference type="ARBA" id="ARBA00030169"/>
    </source>
</evidence>
<gene>
    <name evidence="6" type="ordered locus">ACIAD2118</name>
</gene>
<dbReference type="GeneID" id="45234461"/>
<comment type="cofactor">
    <cofactor evidence="5">
        <name>Mg(2+)</name>
        <dbReference type="ChEBI" id="CHEBI:18420"/>
    </cofactor>
</comment>
<evidence type="ECO:0000256" key="5">
    <source>
        <dbReference type="PIRSR" id="PIRSR605493-1"/>
    </source>
</evidence>
<dbReference type="HOGENOM" id="CLU_072626_3_1_6"/>
<dbReference type="SUPFAM" id="SSF89562">
    <property type="entry name" value="RraA-like"/>
    <property type="match status" value="1"/>
</dbReference>
<evidence type="ECO:0000256" key="1">
    <source>
        <dbReference type="ARBA" id="ARBA00001968"/>
    </source>
</evidence>
<proteinExistence type="predicted"/>
<dbReference type="Pfam" id="PF03737">
    <property type="entry name" value="RraA-like"/>
    <property type="match status" value="1"/>
</dbReference>
<reference evidence="6 7" key="1">
    <citation type="journal article" date="2004" name="Nucleic Acids Res.">
        <title>Unique features revealed by the genome sequence of Acinetobacter sp. ADP1, a versatile and naturally transformation competent bacterium.</title>
        <authorList>
            <person name="Barbe V."/>
            <person name="Vallenet D."/>
            <person name="Fonknechten N."/>
            <person name="Kreimeyer A."/>
            <person name="Oztas S."/>
            <person name="Labarre L."/>
            <person name="Cruveiller S."/>
            <person name="Robert C."/>
            <person name="Duprat S."/>
            <person name="Wincker P."/>
            <person name="Ornston L.N."/>
            <person name="Weissenbach J."/>
            <person name="Marliere P."/>
            <person name="Cohen G.N."/>
            <person name="Medigue C."/>
        </authorList>
    </citation>
    <scope>NUCLEOTIDE SEQUENCE [LARGE SCALE GENOMIC DNA]</scope>
    <source>
        <strain evidence="7">ATCC 33305 / BD413 / ADP1</strain>
    </source>
</reference>
<dbReference type="STRING" id="202950.GCA_001485005_00266"/>
<feature type="binding site" evidence="5">
    <location>
        <position position="108"/>
    </location>
    <ligand>
        <name>Mg(2+)</name>
        <dbReference type="ChEBI" id="CHEBI:18420"/>
    </ligand>
</feature>
<dbReference type="GO" id="GO:0008168">
    <property type="term" value="F:methyltransferase activity"/>
    <property type="evidence" value="ECO:0007669"/>
    <property type="project" value="UniProtKB-KW"/>
</dbReference>
<comment type="cofactor">
    <cofactor evidence="1">
        <name>a divalent metal cation</name>
        <dbReference type="ChEBI" id="CHEBI:60240"/>
    </cofactor>
</comment>
<dbReference type="OrthoDB" id="8717144at2"/>
<dbReference type="Proteomes" id="UP000000430">
    <property type="component" value="Chromosome"/>
</dbReference>
<dbReference type="BioCyc" id="ASP62977:ACIAD_RS09715-MONOMER"/>
<dbReference type="KEGG" id="aci:ACIAD2118"/>
<keyword evidence="5" id="KW-0460">Magnesium</keyword>